<dbReference type="EC" id="3.1.1.1" evidence="2"/>
<dbReference type="Gene3D" id="3.40.50.1820">
    <property type="entry name" value="alpha/beta hydrolase"/>
    <property type="match status" value="1"/>
</dbReference>
<gene>
    <name evidence="2" type="primary">nap_4</name>
    <name evidence="2" type="ORF">SDC9_74826</name>
</gene>
<dbReference type="PRINTS" id="PR00111">
    <property type="entry name" value="ABHYDROLASE"/>
</dbReference>
<dbReference type="InterPro" id="IPR000073">
    <property type="entry name" value="AB_hydrolase_1"/>
</dbReference>
<proteinExistence type="predicted"/>
<dbReference type="GO" id="GO:0106435">
    <property type="term" value="F:carboxylesterase activity"/>
    <property type="evidence" value="ECO:0007669"/>
    <property type="project" value="UniProtKB-EC"/>
</dbReference>
<dbReference type="PANTHER" id="PTHR43798">
    <property type="entry name" value="MONOACYLGLYCEROL LIPASE"/>
    <property type="match status" value="1"/>
</dbReference>
<organism evidence="2">
    <name type="scientific">bioreactor metagenome</name>
    <dbReference type="NCBI Taxonomy" id="1076179"/>
    <lineage>
        <taxon>unclassified sequences</taxon>
        <taxon>metagenomes</taxon>
        <taxon>ecological metagenomes</taxon>
    </lineage>
</organism>
<dbReference type="GO" id="GO:0016020">
    <property type="term" value="C:membrane"/>
    <property type="evidence" value="ECO:0007669"/>
    <property type="project" value="TreeGrafter"/>
</dbReference>
<name>A0A644YIA2_9ZZZZ</name>
<evidence type="ECO:0000259" key="1">
    <source>
        <dbReference type="Pfam" id="PF00561"/>
    </source>
</evidence>
<protein>
    <submittedName>
        <fullName evidence="2">Putative carboxylesterase nap</fullName>
        <ecNumber evidence="2">3.1.1.1</ecNumber>
    </submittedName>
</protein>
<keyword evidence="2" id="KW-0378">Hydrolase</keyword>
<accession>A0A644YIA2</accession>
<feature type="domain" description="AB hydrolase-1" evidence="1">
    <location>
        <begin position="49"/>
        <end position="176"/>
    </location>
</feature>
<dbReference type="AlphaFoldDB" id="A0A644YIA2"/>
<sequence>MSVFKSEESKRAIRARYDEILSGFPFVKRYVDTKLGKTFLLEAGQRDGPALVLLHGSCSNSAFWFGELTALSPIFHMFAVDILGEAGNSEDVRLPLEGDGYADWLYEVLDQCGIERAAVMGNSLGSFMALKFAVKYPGRVEKLVLIAPAGLSAQNEEFIEMAKKDGGGKMTADNPVAEGAQLPPPVLEFINLILAGYNPVTSVLPLFTDGELLRLTMPVLMVAGERDVMLDAPGAAARLKTLLPEAEIHLLEGIGHMVVSALEYAHPFLVK</sequence>
<dbReference type="InterPro" id="IPR050266">
    <property type="entry name" value="AB_hydrolase_sf"/>
</dbReference>
<dbReference type="SUPFAM" id="SSF53474">
    <property type="entry name" value="alpha/beta-Hydrolases"/>
    <property type="match status" value="1"/>
</dbReference>
<dbReference type="PANTHER" id="PTHR43798:SF33">
    <property type="entry name" value="HYDROLASE, PUTATIVE (AFU_ORTHOLOGUE AFUA_2G14860)-RELATED"/>
    <property type="match status" value="1"/>
</dbReference>
<comment type="caution">
    <text evidence="2">The sequence shown here is derived from an EMBL/GenBank/DDBJ whole genome shotgun (WGS) entry which is preliminary data.</text>
</comment>
<reference evidence="2" key="1">
    <citation type="submission" date="2019-08" db="EMBL/GenBank/DDBJ databases">
        <authorList>
            <person name="Kucharzyk K."/>
            <person name="Murdoch R.W."/>
            <person name="Higgins S."/>
            <person name="Loffler F."/>
        </authorList>
    </citation>
    <scope>NUCLEOTIDE SEQUENCE</scope>
</reference>
<dbReference type="Pfam" id="PF00561">
    <property type="entry name" value="Abhydrolase_1"/>
    <property type="match status" value="1"/>
</dbReference>
<evidence type="ECO:0000313" key="2">
    <source>
        <dbReference type="EMBL" id="MPM28305.1"/>
    </source>
</evidence>
<dbReference type="InterPro" id="IPR029058">
    <property type="entry name" value="AB_hydrolase_fold"/>
</dbReference>
<dbReference type="EMBL" id="VSSQ01005218">
    <property type="protein sequence ID" value="MPM28305.1"/>
    <property type="molecule type" value="Genomic_DNA"/>
</dbReference>